<reference evidence="1" key="1">
    <citation type="submission" date="2020-06" db="EMBL/GenBank/DDBJ databases">
        <title>Legume-microbial interactions unlock mineral nutrients during tropical forest succession.</title>
        <authorList>
            <person name="Epihov D.Z."/>
        </authorList>
    </citation>
    <scope>NUCLEOTIDE SEQUENCE [LARGE SCALE GENOMIC DNA]</scope>
    <source>
        <strain evidence="1">Pan2503</strain>
    </source>
</reference>
<dbReference type="NCBIfam" id="NF033519">
    <property type="entry name" value="transpos_ISAzo13"/>
    <property type="match status" value="1"/>
</dbReference>
<protein>
    <submittedName>
        <fullName evidence="1">ISAzo13 family transposase</fullName>
    </submittedName>
</protein>
<comment type="caution">
    <text evidence="1">The sequence shown here is derived from an EMBL/GenBank/DDBJ whole genome shotgun (WGS) entry which is preliminary data.</text>
</comment>
<evidence type="ECO:0000313" key="2">
    <source>
        <dbReference type="Proteomes" id="UP000567293"/>
    </source>
</evidence>
<feature type="non-terminal residue" evidence="1">
    <location>
        <position position="1"/>
    </location>
</feature>
<dbReference type="InterPro" id="IPR011518">
    <property type="entry name" value="Transposase_36"/>
</dbReference>
<gene>
    <name evidence="1" type="ORF">HRJ53_03745</name>
</gene>
<evidence type="ECO:0000313" key="1">
    <source>
        <dbReference type="EMBL" id="MBA0084088.1"/>
    </source>
</evidence>
<dbReference type="EMBL" id="JACDQQ010000366">
    <property type="protein sequence ID" value="MBA0084088.1"/>
    <property type="molecule type" value="Genomic_DNA"/>
</dbReference>
<keyword evidence="2" id="KW-1185">Reference proteome</keyword>
<organism evidence="1 2">
    <name type="scientific">Candidatus Acidiferrum panamense</name>
    <dbReference type="NCBI Taxonomy" id="2741543"/>
    <lineage>
        <taxon>Bacteria</taxon>
        <taxon>Pseudomonadati</taxon>
        <taxon>Acidobacteriota</taxon>
        <taxon>Terriglobia</taxon>
        <taxon>Candidatus Acidiferrales</taxon>
        <taxon>Candidatus Acidiferrum</taxon>
    </lineage>
</organism>
<dbReference type="Pfam" id="PF07592">
    <property type="entry name" value="DDE_Tnp_ISAZ013"/>
    <property type="match status" value="1"/>
</dbReference>
<name>A0A7V8SVN8_9BACT</name>
<accession>A0A7V8SVN8</accession>
<dbReference type="AlphaFoldDB" id="A0A7V8SVN8"/>
<proteinExistence type="predicted"/>
<sequence length="152" mass="16951">WWLNLGQARYPGATRLLITADGGGSNGSRVRLWKRELQKLANELGLDIVVSHLPPGTSKWNKIEHRLFSFISQNWRAQPLVSYRVIVELISATTTKTGLTVRCELDTGQYPSGIVVSDAEIAALNIKRAEFHGDWNYTISPNTYPPNAAFIS</sequence>
<dbReference type="Proteomes" id="UP000567293">
    <property type="component" value="Unassembled WGS sequence"/>
</dbReference>